<evidence type="ECO:0000259" key="2">
    <source>
        <dbReference type="PROSITE" id="PS50846"/>
    </source>
</evidence>
<evidence type="ECO:0000256" key="1">
    <source>
        <dbReference type="ARBA" id="ARBA00022723"/>
    </source>
</evidence>
<sequence length="67" mass="6980">MTTATYTVTGMTCQHCVASVTEEVQEIAGVTDVRVDLASGDLTVTSDQPVDRVIVSAAVDEAGYTLS</sequence>
<dbReference type="InterPro" id="IPR006121">
    <property type="entry name" value="HMA_dom"/>
</dbReference>
<dbReference type="Proteomes" id="UP001528912">
    <property type="component" value="Unassembled WGS sequence"/>
</dbReference>
<dbReference type="CDD" id="cd00371">
    <property type="entry name" value="HMA"/>
    <property type="match status" value="1"/>
</dbReference>
<dbReference type="Gene3D" id="3.30.70.100">
    <property type="match status" value="1"/>
</dbReference>
<evidence type="ECO:0000313" key="4">
    <source>
        <dbReference type="Proteomes" id="UP001528912"/>
    </source>
</evidence>
<dbReference type="RefSeq" id="WP_277191337.1">
    <property type="nucleotide sequence ID" value="NZ_JAROAV010000020.1"/>
</dbReference>
<dbReference type="PROSITE" id="PS50846">
    <property type="entry name" value="HMA_2"/>
    <property type="match status" value="1"/>
</dbReference>
<gene>
    <name evidence="3" type="ORF">P4R38_05365</name>
</gene>
<dbReference type="EMBL" id="JAROAV010000020">
    <property type="protein sequence ID" value="MDF8263669.1"/>
    <property type="molecule type" value="Genomic_DNA"/>
</dbReference>
<evidence type="ECO:0000313" key="3">
    <source>
        <dbReference type="EMBL" id="MDF8263669.1"/>
    </source>
</evidence>
<dbReference type="InterPro" id="IPR036163">
    <property type="entry name" value="HMA_dom_sf"/>
</dbReference>
<dbReference type="PROSITE" id="PS01047">
    <property type="entry name" value="HMA_1"/>
    <property type="match status" value="1"/>
</dbReference>
<dbReference type="PRINTS" id="PR00944">
    <property type="entry name" value="CUEXPORT"/>
</dbReference>
<proteinExistence type="predicted"/>
<dbReference type="SUPFAM" id="SSF55008">
    <property type="entry name" value="HMA, heavy metal-associated domain"/>
    <property type="match status" value="1"/>
</dbReference>
<feature type="domain" description="HMA" evidence="2">
    <location>
        <begin position="2"/>
        <end position="67"/>
    </location>
</feature>
<comment type="caution">
    <text evidence="3">The sequence shown here is derived from an EMBL/GenBank/DDBJ whole genome shotgun (WGS) entry which is preliminary data.</text>
</comment>
<reference evidence="3 4" key="1">
    <citation type="submission" date="2023-03" db="EMBL/GenBank/DDBJ databases">
        <title>YIM 133296 draft genome.</title>
        <authorList>
            <person name="Xiong L."/>
        </authorList>
    </citation>
    <scope>NUCLEOTIDE SEQUENCE [LARGE SCALE GENOMIC DNA]</scope>
    <source>
        <strain evidence="3 4">YIM 133296</strain>
    </source>
</reference>
<keyword evidence="4" id="KW-1185">Reference proteome</keyword>
<dbReference type="InterPro" id="IPR000428">
    <property type="entry name" value="Cu-bd"/>
</dbReference>
<organism evidence="3 4">
    <name type="scientific">Luteipulveratus flavus</name>
    <dbReference type="NCBI Taxonomy" id="3031728"/>
    <lineage>
        <taxon>Bacteria</taxon>
        <taxon>Bacillati</taxon>
        <taxon>Actinomycetota</taxon>
        <taxon>Actinomycetes</taxon>
        <taxon>Micrococcales</taxon>
        <taxon>Dermacoccaceae</taxon>
        <taxon>Luteipulveratus</taxon>
    </lineage>
</organism>
<dbReference type="InterPro" id="IPR017969">
    <property type="entry name" value="Heavy-metal-associated_CS"/>
</dbReference>
<accession>A0ABT6C401</accession>
<dbReference type="Pfam" id="PF00403">
    <property type="entry name" value="HMA"/>
    <property type="match status" value="1"/>
</dbReference>
<name>A0ABT6C401_9MICO</name>
<protein>
    <submittedName>
        <fullName evidence="3">Heavy-metal-associated domain-containing protein</fullName>
    </submittedName>
</protein>
<keyword evidence="1" id="KW-0479">Metal-binding</keyword>